<dbReference type="SUPFAM" id="SSF47240">
    <property type="entry name" value="Ferritin-like"/>
    <property type="match status" value="1"/>
</dbReference>
<reference evidence="2" key="1">
    <citation type="submission" date="2018-05" db="EMBL/GenBank/DDBJ databases">
        <authorList>
            <person name="Lanie J.A."/>
            <person name="Ng W.-L."/>
            <person name="Kazmierczak K.M."/>
            <person name="Andrzejewski T.M."/>
            <person name="Davidsen T.M."/>
            <person name="Wayne K.J."/>
            <person name="Tettelin H."/>
            <person name="Glass J.I."/>
            <person name="Rusch D."/>
            <person name="Podicherti R."/>
            <person name="Tsui H.-C.T."/>
            <person name="Winkler M.E."/>
        </authorList>
    </citation>
    <scope>NUCLEOTIDE SEQUENCE</scope>
</reference>
<proteinExistence type="predicted"/>
<accession>A0A381UYJ7</accession>
<dbReference type="AlphaFoldDB" id="A0A381UYJ7"/>
<feature type="compositionally biased region" description="Basic and acidic residues" evidence="1">
    <location>
        <begin position="98"/>
        <end position="113"/>
    </location>
</feature>
<dbReference type="EMBL" id="UINC01007387">
    <property type="protein sequence ID" value="SVA33034.1"/>
    <property type="molecule type" value="Genomic_DNA"/>
</dbReference>
<evidence type="ECO:0000313" key="2">
    <source>
        <dbReference type="EMBL" id="SVA33034.1"/>
    </source>
</evidence>
<dbReference type="InterPro" id="IPR009078">
    <property type="entry name" value="Ferritin-like_SF"/>
</dbReference>
<name>A0A381UYJ7_9ZZZZ</name>
<dbReference type="Gene3D" id="1.20.120.660">
    <property type="entry name" value="IL-4 antagonist (De novo design) like domain"/>
    <property type="match status" value="1"/>
</dbReference>
<organism evidence="2">
    <name type="scientific">marine metagenome</name>
    <dbReference type="NCBI Taxonomy" id="408172"/>
    <lineage>
        <taxon>unclassified sequences</taxon>
        <taxon>metagenomes</taxon>
        <taxon>ecological metagenomes</taxon>
    </lineage>
</organism>
<evidence type="ECO:0000256" key="1">
    <source>
        <dbReference type="SAM" id="MobiDB-lite"/>
    </source>
</evidence>
<feature type="region of interest" description="Disordered" evidence="1">
    <location>
        <begin position="98"/>
        <end position="122"/>
    </location>
</feature>
<protein>
    <submittedName>
        <fullName evidence="2">Uncharacterized protein</fullName>
    </submittedName>
</protein>
<gene>
    <name evidence="2" type="ORF">METZ01_LOCUS85888</name>
</gene>
<sequence length="157" mass="17289">MQAYASSSCYLCLEFGIFFSLNKNLMIPSYSGGVIMPNSAAALKEAVEFEKKALEKYQEAASIVEHPETKETLQKLTTEKKQTIESMHWIIMAEAGKIETEKPAKQAEGEEPKSGASKCPFSGALAEMGIDITKMSKEEAMEKMGDMSKIFPENSDS</sequence>